<evidence type="ECO:0000313" key="2">
    <source>
        <dbReference type="EMBL" id="EJK46769.1"/>
    </source>
</evidence>
<organism evidence="2 3">
    <name type="scientific">Thalassiosira oceanica</name>
    <name type="common">Marine diatom</name>
    <dbReference type="NCBI Taxonomy" id="159749"/>
    <lineage>
        <taxon>Eukaryota</taxon>
        <taxon>Sar</taxon>
        <taxon>Stramenopiles</taxon>
        <taxon>Ochrophyta</taxon>
        <taxon>Bacillariophyta</taxon>
        <taxon>Coscinodiscophyceae</taxon>
        <taxon>Thalassiosirophycidae</taxon>
        <taxon>Thalassiosirales</taxon>
        <taxon>Thalassiosiraceae</taxon>
        <taxon>Thalassiosira</taxon>
    </lineage>
</organism>
<feature type="compositionally biased region" description="Low complexity" evidence="1">
    <location>
        <begin position="69"/>
        <end position="78"/>
    </location>
</feature>
<name>K0R4T3_THAOC</name>
<comment type="caution">
    <text evidence="2">The sequence shown here is derived from an EMBL/GenBank/DDBJ whole genome shotgun (WGS) entry which is preliminary data.</text>
</comment>
<accession>K0R4T3</accession>
<evidence type="ECO:0000313" key="3">
    <source>
        <dbReference type="Proteomes" id="UP000266841"/>
    </source>
</evidence>
<keyword evidence="3" id="KW-1185">Reference proteome</keyword>
<evidence type="ECO:0000256" key="1">
    <source>
        <dbReference type="SAM" id="MobiDB-lite"/>
    </source>
</evidence>
<feature type="region of interest" description="Disordered" evidence="1">
    <location>
        <begin position="61"/>
        <end position="88"/>
    </location>
</feature>
<dbReference type="EMBL" id="AGNL01047549">
    <property type="protein sequence ID" value="EJK46769.1"/>
    <property type="molecule type" value="Genomic_DNA"/>
</dbReference>
<proteinExistence type="predicted"/>
<protein>
    <submittedName>
        <fullName evidence="2">Uncharacterized protein</fullName>
    </submittedName>
</protein>
<gene>
    <name evidence="2" type="ORF">THAOC_34543</name>
</gene>
<dbReference type="Proteomes" id="UP000266841">
    <property type="component" value="Unassembled WGS sequence"/>
</dbReference>
<sequence length="114" mass="12658">MALLTTPNHCDIQRRRRVGGFAAEITPTGRRDTQANWDNFEVCTALQRLVLLSVRLATLEPPLGRPRPLRSTRSPNSRGLAREAMGRRPHGVITATMMSDNKAAKAREIGRIEG</sequence>
<dbReference type="AlphaFoldDB" id="K0R4T3"/>
<reference evidence="2 3" key="1">
    <citation type="journal article" date="2012" name="Genome Biol.">
        <title>Genome and low-iron response of an oceanic diatom adapted to chronic iron limitation.</title>
        <authorList>
            <person name="Lommer M."/>
            <person name="Specht M."/>
            <person name="Roy A.S."/>
            <person name="Kraemer L."/>
            <person name="Andreson R."/>
            <person name="Gutowska M.A."/>
            <person name="Wolf J."/>
            <person name="Bergner S.V."/>
            <person name="Schilhabel M.B."/>
            <person name="Klostermeier U.C."/>
            <person name="Beiko R.G."/>
            <person name="Rosenstiel P."/>
            <person name="Hippler M."/>
            <person name="Laroche J."/>
        </authorList>
    </citation>
    <scope>NUCLEOTIDE SEQUENCE [LARGE SCALE GENOMIC DNA]</scope>
    <source>
        <strain evidence="2 3">CCMP1005</strain>
    </source>
</reference>